<feature type="binding site" evidence="9">
    <location>
        <position position="168"/>
    </location>
    <ligand>
        <name>Zn(2+)</name>
        <dbReference type="ChEBI" id="CHEBI:29105"/>
        <note>catalytic</note>
    </ligand>
</feature>
<dbReference type="GO" id="GO:0160237">
    <property type="term" value="F:D-Ala-D-Ala dipeptidase activity"/>
    <property type="evidence" value="ECO:0007669"/>
    <property type="project" value="UniProtKB-EC"/>
</dbReference>
<dbReference type="EMBL" id="VITR01000016">
    <property type="protein sequence ID" value="TWB36823.1"/>
    <property type="molecule type" value="Genomic_DNA"/>
</dbReference>
<dbReference type="OrthoDB" id="9801430at2"/>
<proteinExistence type="inferred from homology"/>
<feature type="site" description="Transition state stabilizer" evidence="9">
    <location>
        <position position="74"/>
    </location>
</feature>
<keyword evidence="2 9" id="KW-0645">Protease</keyword>
<dbReference type="PIRSF" id="PIRSF026671">
    <property type="entry name" value="AA_dipeptidase"/>
    <property type="match status" value="1"/>
</dbReference>
<dbReference type="NCBIfam" id="NF007557">
    <property type="entry name" value="PRK10178.1"/>
    <property type="match status" value="1"/>
</dbReference>
<keyword evidence="5 9" id="KW-0862">Zinc</keyword>
<dbReference type="Pfam" id="PF01427">
    <property type="entry name" value="Peptidase_M15"/>
    <property type="match status" value="1"/>
</dbReference>
<gene>
    <name evidence="9" type="primary">ddpX</name>
    <name evidence="11" type="ORF">FBZ90_11645</name>
</gene>
<keyword evidence="3 9" id="KW-0479">Metal-binding</keyword>
<comment type="similarity">
    <text evidence="9 10">Belongs to the peptidase M15D family.</text>
</comment>
<feature type="binding site" evidence="9">
    <location>
        <position position="108"/>
    </location>
    <ligand>
        <name>Zn(2+)</name>
        <dbReference type="ChEBI" id="CHEBI:29105"/>
        <note>catalytic</note>
    </ligand>
</feature>
<evidence type="ECO:0000256" key="10">
    <source>
        <dbReference type="PIRNR" id="PIRNR026671"/>
    </source>
</evidence>
<evidence type="ECO:0000256" key="4">
    <source>
        <dbReference type="ARBA" id="ARBA00022801"/>
    </source>
</evidence>
<comment type="caution">
    <text evidence="11">The sequence shown here is derived from an EMBL/GenBank/DDBJ whole genome shotgun (WGS) entry which is preliminary data.</text>
</comment>
<dbReference type="AlphaFoldDB" id="A0A560GS16"/>
<evidence type="ECO:0000256" key="2">
    <source>
        <dbReference type="ARBA" id="ARBA00022670"/>
    </source>
</evidence>
<dbReference type="GO" id="GO:0008270">
    <property type="term" value="F:zinc ion binding"/>
    <property type="evidence" value="ECO:0007669"/>
    <property type="project" value="UniProtKB-UniRule"/>
</dbReference>
<sequence>MAPTGQPRFVTIAPEMGFDVDLDLRYATADNLTGSPLYARPACLLHPEAAERLGRAVIRAGALGLRLRVFDAYRPPQTQWALWRALPDPVFIADPRSGSNHTRGVAVDLTLAQADGTPLEMGTGFDDMSPQAHHGDDTVSPAAQRNRALLLGIMAVAGWTHYPAEWWHYQLPDAHLYPLVDDGALGPRLAASAQG</sequence>
<keyword evidence="12" id="KW-1185">Reference proteome</keyword>
<keyword evidence="7 9" id="KW-0482">Metalloprotease</keyword>
<dbReference type="InterPro" id="IPR000755">
    <property type="entry name" value="A_A_dipeptidase"/>
</dbReference>
<name>A0A560GS16_9PROT</name>
<dbReference type="Gene3D" id="3.30.1380.10">
    <property type="match status" value="1"/>
</dbReference>
<dbReference type="GO" id="GO:0071555">
    <property type="term" value="P:cell wall organization"/>
    <property type="evidence" value="ECO:0007669"/>
    <property type="project" value="UniProtKB-KW"/>
</dbReference>
<dbReference type="EC" id="3.4.13.22" evidence="9 10"/>
<evidence type="ECO:0000256" key="5">
    <source>
        <dbReference type="ARBA" id="ARBA00022833"/>
    </source>
</evidence>
<keyword evidence="4 9" id="KW-0378">Hydrolase</keyword>
<dbReference type="InterPro" id="IPR009045">
    <property type="entry name" value="Zn_M74/Hedgehog-like"/>
</dbReference>
<evidence type="ECO:0000256" key="6">
    <source>
        <dbReference type="ARBA" id="ARBA00022997"/>
    </source>
</evidence>
<keyword evidence="8 10" id="KW-0961">Cell wall biogenesis/degradation</keyword>
<dbReference type="RefSeq" id="WP_145735267.1">
    <property type="nucleotide sequence ID" value="NZ_VITR01000016.1"/>
</dbReference>
<dbReference type="Proteomes" id="UP000315751">
    <property type="component" value="Unassembled WGS sequence"/>
</dbReference>
<organism evidence="11 12">
    <name type="scientific">Nitrospirillum amazonense</name>
    <dbReference type="NCBI Taxonomy" id="28077"/>
    <lineage>
        <taxon>Bacteria</taxon>
        <taxon>Pseudomonadati</taxon>
        <taxon>Pseudomonadota</taxon>
        <taxon>Alphaproteobacteria</taxon>
        <taxon>Rhodospirillales</taxon>
        <taxon>Azospirillaceae</taxon>
        <taxon>Nitrospirillum</taxon>
    </lineage>
</organism>
<dbReference type="GO" id="GO:0006508">
    <property type="term" value="P:proteolysis"/>
    <property type="evidence" value="ECO:0007669"/>
    <property type="project" value="UniProtKB-KW"/>
</dbReference>
<comment type="function">
    <text evidence="9 10">Catalyzes hydrolysis of the D-alanyl-D-alanine dipeptide.</text>
</comment>
<evidence type="ECO:0000256" key="9">
    <source>
        <dbReference type="HAMAP-Rule" id="MF_01924"/>
    </source>
</evidence>
<dbReference type="GO" id="GO:0008237">
    <property type="term" value="F:metallopeptidase activity"/>
    <property type="evidence" value="ECO:0007669"/>
    <property type="project" value="UniProtKB-KW"/>
</dbReference>
<evidence type="ECO:0000256" key="8">
    <source>
        <dbReference type="ARBA" id="ARBA00023316"/>
    </source>
</evidence>
<dbReference type="HAMAP" id="MF_01924">
    <property type="entry name" value="A_A_dipeptidase"/>
    <property type="match status" value="1"/>
</dbReference>
<evidence type="ECO:0000313" key="12">
    <source>
        <dbReference type="Proteomes" id="UP000315751"/>
    </source>
</evidence>
<evidence type="ECO:0000313" key="11">
    <source>
        <dbReference type="EMBL" id="TWB36823.1"/>
    </source>
</evidence>
<evidence type="ECO:0000256" key="7">
    <source>
        <dbReference type="ARBA" id="ARBA00023049"/>
    </source>
</evidence>
<dbReference type="PANTHER" id="PTHR43126">
    <property type="entry name" value="D-ALANYL-D-ALANINE DIPEPTIDASE"/>
    <property type="match status" value="1"/>
</dbReference>
<dbReference type="CDD" id="cd14840">
    <property type="entry name" value="D-Ala-D-Ala_dipeptidase_Aad"/>
    <property type="match status" value="1"/>
</dbReference>
<comment type="catalytic activity">
    <reaction evidence="1 9 10">
        <text>D-alanyl-D-alanine + H2O = 2 D-alanine</text>
        <dbReference type="Rhea" id="RHEA:20661"/>
        <dbReference type="ChEBI" id="CHEBI:15377"/>
        <dbReference type="ChEBI" id="CHEBI:57416"/>
        <dbReference type="ChEBI" id="CHEBI:57822"/>
        <dbReference type="EC" id="3.4.13.22"/>
    </reaction>
</comment>
<feature type="binding site" evidence="9">
    <location>
        <position position="101"/>
    </location>
    <ligand>
        <name>Zn(2+)</name>
        <dbReference type="ChEBI" id="CHEBI:29105"/>
        <note>catalytic</note>
    </ligand>
</feature>
<protein>
    <recommendedName>
        <fullName evidence="9 10">D-alanyl-D-alanine dipeptidase</fullName>
        <shortName evidence="9 10">D-Ala-D-Ala dipeptidase</shortName>
        <ecNumber evidence="9 10">3.4.13.22</ecNumber>
    </recommendedName>
</protein>
<dbReference type="PANTHER" id="PTHR43126:SF1">
    <property type="entry name" value="D-ALANYL-D-ALANINE DIPEPTIDASE"/>
    <property type="match status" value="1"/>
</dbReference>
<evidence type="ECO:0000256" key="1">
    <source>
        <dbReference type="ARBA" id="ARBA00001362"/>
    </source>
</evidence>
<feature type="active site" description="Proton donor/acceptor" evidence="9">
    <location>
        <position position="165"/>
    </location>
</feature>
<reference evidence="11 12" key="1">
    <citation type="submission" date="2019-06" db="EMBL/GenBank/DDBJ databases">
        <title>Genomic Encyclopedia of Type Strains, Phase IV (KMG-V): Genome sequencing to study the core and pangenomes of soil and plant-associated prokaryotes.</title>
        <authorList>
            <person name="Whitman W."/>
        </authorList>
    </citation>
    <scope>NUCLEOTIDE SEQUENCE [LARGE SCALE GENOMIC DNA]</scope>
    <source>
        <strain evidence="11 12">BR 11622</strain>
    </source>
</reference>
<dbReference type="SUPFAM" id="SSF55166">
    <property type="entry name" value="Hedgehog/DD-peptidase"/>
    <property type="match status" value="1"/>
</dbReference>
<evidence type="ECO:0000256" key="3">
    <source>
        <dbReference type="ARBA" id="ARBA00022723"/>
    </source>
</evidence>
<keyword evidence="6 9" id="KW-0224">Dipeptidase</keyword>
<accession>A0A560GS16</accession>
<comment type="cofactor">
    <cofactor evidence="9">
        <name>Zn(2+)</name>
        <dbReference type="ChEBI" id="CHEBI:29105"/>
    </cofactor>
    <text evidence="9">Binds 1 zinc ion per subunit.</text>
</comment>